<feature type="chain" id="PRO_5011555817" description="Tat pathway signal sequence domain protein" evidence="1">
    <location>
        <begin position="24"/>
        <end position="144"/>
    </location>
</feature>
<dbReference type="STRING" id="1005928.SAMN04487859_109138"/>
<evidence type="ECO:0000313" key="2">
    <source>
        <dbReference type="EMBL" id="SFN82412.1"/>
    </source>
</evidence>
<evidence type="ECO:0000256" key="1">
    <source>
        <dbReference type="SAM" id="SignalP"/>
    </source>
</evidence>
<dbReference type="EMBL" id="FOVP01000009">
    <property type="protein sequence ID" value="SFN82412.1"/>
    <property type="molecule type" value="Genomic_DNA"/>
</dbReference>
<evidence type="ECO:0000313" key="3">
    <source>
        <dbReference type="Proteomes" id="UP000198599"/>
    </source>
</evidence>
<gene>
    <name evidence="2" type="ORF">SAMN04487859_109138</name>
</gene>
<dbReference type="AlphaFoldDB" id="A0A1I5C6G6"/>
<feature type="signal peptide" evidence="1">
    <location>
        <begin position="1"/>
        <end position="23"/>
    </location>
</feature>
<dbReference type="Proteomes" id="UP000198599">
    <property type="component" value="Unassembled WGS sequence"/>
</dbReference>
<protein>
    <recommendedName>
        <fullName evidence="4">Tat pathway signal sequence domain protein</fullName>
    </recommendedName>
</protein>
<organism evidence="2 3">
    <name type="scientific">Roseovarius lutimaris</name>
    <dbReference type="NCBI Taxonomy" id="1005928"/>
    <lineage>
        <taxon>Bacteria</taxon>
        <taxon>Pseudomonadati</taxon>
        <taxon>Pseudomonadota</taxon>
        <taxon>Alphaproteobacteria</taxon>
        <taxon>Rhodobacterales</taxon>
        <taxon>Roseobacteraceae</taxon>
        <taxon>Roseovarius</taxon>
    </lineage>
</organism>
<evidence type="ECO:0008006" key="4">
    <source>
        <dbReference type="Google" id="ProtNLM"/>
    </source>
</evidence>
<name>A0A1I5C6G6_9RHOB</name>
<keyword evidence="3" id="KW-1185">Reference proteome</keyword>
<keyword evidence="1" id="KW-0732">Signal</keyword>
<dbReference type="RefSeq" id="WP_092837859.1">
    <property type="nucleotide sequence ID" value="NZ_FOVP01000009.1"/>
</dbReference>
<sequence length="144" mass="15161">MKTTRLAAVAIIANLAFATGTLAQDKELGEAVTIELNAVKSNEGGCTLTFLVANGHASQIEKVVYETVLFDSAGQVDRLTLFDFGTLPPGRPRVRQFSVPGIACDALSQVLINGAHTCEAPDLTDGACETGLILKTRTKIEVTG</sequence>
<reference evidence="3" key="1">
    <citation type="submission" date="2016-10" db="EMBL/GenBank/DDBJ databases">
        <authorList>
            <person name="Varghese N."/>
            <person name="Submissions S."/>
        </authorList>
    </citation>
    <scope>NUCLEOTIDE SEQUENCE [LARGE SCALE GENOMIC DNA]</scope>
    <source>
        <strain evidence="3">DSM 28463</strain>
    </source>
</reference>
<dbReference type="OrthoDB" id="7707524at2"/>
<proteinExistence type="predicted"/>
<accession>A0A1I5C6G6</accession>